<feature type="compositionally biased region" description="Basic and acidic residues" evidence="1">
    <location>
        <begin position="409"/>
        <end position="421"/>
    </location>
</feature>
<evidence type="ECO:0000259" key="3">
    <source>
        <dbReference type="Pfam" id="PF13579"/>
    </source>
</evidence>
<dbReference type="Pfam" id="PF00534">
    <property type="entry name" value="Glycos_transf_1"/>
    <property type="match status" value="1"/>
</dbReference>
<dbReference type="CDD" id="cd03794">
    <property type="entry name" value="GT4_WbuB-like"/>
    <property type="match status" value="1"/>
</dbReference>
<feature type="domain" description="Glycosyl transferase family 1" evidence="2">
    <location>
        <begin position="224"/>
        <end position="380"/>
    </location>
</feature>
<keyword evidence="5" id="KW-1185">Reference proteome</keyword>
<dbReference type="Pfam" id="PF13579">
    <property type="entry name" value="Glyco_trans_4_4"/>
    <property type="match status" value="1"/>
</dbReference>
<feature type="domain" description="Glycosyltransferase subfamily 4-like N-terminal" evidence="3">
    <location>
        <begin position="17"/>
        <end position="199"/>
    </location>
</feature>
<dbReference type="InterPro" id="IPR001296">
    <property type="entry name" value="Glyco_trans_1"/>
</dbReference>
<name>A0ABS6WNA1_9HYPH</name>
<evidence type="ECO:0000256" key="1">
    <source>
        <dbReference type="SAM" id="MobiDB-lite"/>
    </source>
</evidence>
<dbReference type="InterPro" id="IPR028098">
    <property type="entry name" value="Glyco_trans_4-like_N"/>
</dbReference>
<feature type="region of interest" description="Disordered" evidence="1">
    <location>
        <begin position="401"/>
        <end position="421"/>
    </location>
</feature>
<protein>
    <submittedName>
        <fullName evidence="4">Glycosyltransferase family 4 protein</fullName>
    </submittedName>
</protein>
<sequence>MKILVVTQYFWPETFKINELVAHLVGQGHTVTVLTGPPNYPGGGIFAEFRENPDRFARYEGAEVLRVPLVARGNRGLTLMANYLSFALTGSLLGPWKLRGRKQDAILVFAPSPSTVGLPALAARLFLGGRVIYWLQDLWPESLRAVGALRPGPTLSMLNAVSRFIYRRCDLLLAPARSLCRQLATEFGSSVRVEYLPNWVDKAADDDVVAQPAAGPPKDPSIFDIVYAGNIGDAQDLPALLDAAEALRDEPVRWLVAGTGRRAAWLEEAIRNRDLTAQVRLIGVYPRDQMPAIFRRADALIVSLKRDPVFAATVPTRLQSYLAAGRPILGMIDGEAADIIERSGAGLACPAGNWQRLAHNVRSLMSMDADVRDAMGARGQAFARQEFDRSTQLARLDAWLSETNSPASREQERGQDRSFTR</sequence>
<evidence type="ECO:0000259" key="2">
    <source>
        <dbReference type="Pfam" id="PF00534"/>
    </source>
</evidence>
<dbReference type="InterPro" id="IPR050194">
    <property type="entry name" value="Glycosyltransferase_grp1"/>
</dbReference>
<proteinExistence type="predicted"/>
<organism evidence="4 5">
    <name type="scientific">Pseudohoeflea coraliihabitans</name>
    <dbReference type="NCBI Taxonomy" id="2860393"/>
    <lineage>
        <taxon>Bacteria</taxon>
        <taxon>Pseudomonadati</taxon>
        <taxon>Pseudomonadota</taxon>
        <taxon>Alphaproteobacteria</taxon>
        <taxon>Hyphomicrobiales</taxon>
        <taxon>Rhizobiaceae</taxon>
        <taxon>Pseudohoeflea</taxon>
    </lineage>
</organism>
<dbReference type="PANTHER" id="PTHR45947:SF3">
    <property type="entry name" value="SULFOQUINOVOSYL TRANSFERASE SQD2"/>
    <property type="match status" value="1"/>
</dbReference>
<dbReference type="Proteomes" id="UP001430804">
    <property type="component" value="Unassembled WGS sequence"/>
</dbReference>
<accession>A0ABS6WNA1</accession>
<gene>
    <name evidence="4" type="ORF">KY465_08230</name>
</gene>
<comment type="caution">
    <text evidence="4">The sequence shown here is derived from an EMBL/GenBank/DDBJ whole genome shotgun (WGS) entry which is preliminary data.</text>
</comment>
<evidence type="ECO:0000313" key="4">
    <source>
        <dbReference type="EMBL" id="MBW3097265.1"/>
    </source>
</evidence>
<dbReference type="EMBL" id="JAHWQX010000002">
    <property type="protein sequence ID" value="MBW3097265.1"/>
    <property type="molecule type" value="Genomic_DNA"/>
</dbReference>
<dbReference type="RefSeq" id="WP_219201193.1">
    <property type="nucleotide sequence ID" value="NZ_JAHWQX010000002.1"/>
</dbReference>
<reference evidence="4" key="1">
    <citation type="submission" date="2021-07" db="EMBL/GenBank/DDBJ databases">
        <title>Pseudohoeflea marina sp. nov. a polyhydroxyalcanoate-producing bacterium.</title>
        <authorList>
            <person name="Zheng W."/>
            <person name="Yu S."/>
            <person name="Huang Y."/>
        </authorList>
    </citation>
    <scope>NUCLEOTIDE SEQUENCE</scope>
    <source>
        <strain evidence="4">DP4N28-3</strain>
    </source>
</reference>
<dbReference type="PANTHER" id="PTHR45947">
    <property type="entry name" value="SULFOQUINOVOSYL TRANSFERASE SQD2"/>
    <property type="match status" value="1"/>
</dbReference>
<evidence type="ECO:0000313" key="5">
    <source>
        <dbReference type="Proteomes" id="UP001430804"/>
    </source>
</evidence>